<comment type="subcellular location">
    <subcellularLocation>
        <location evidence="2 8">Cytoplasm</location>
    </subcellularLocation>
</comment>
<dbReference type="InterPro" id="IPR011129">
    <property type="entry name" value="CSD"/>
</dbReference>
<proteinExistence type="inferred from homology"/>
<keyword evidence="9" id="KW-0175">Coiled coil</keyword>
<reference evidence="11 12" key="1">
    <citation type="submission" date="2019-05" db="EMBL/GenBank/DDBJ databases">
        <title>Complete genome sequencing of Anaerostipes rhamnosivorans.</title>
        <authorList>
            <person name="Bui T.P.N."/>
            <person name="de Vos W.M."/>
        </authorList>
    </citation>
    <scope>NUCLEOTIDE SEQUENCE [LARGE SCALE GENOMIC DNA]</scope>
    <source>
        <strain evidence="11 12">1y2</strain>
    </source>
</reference>
<evidence type="ECO:0000256" key="4">
    <source>
        <dbReference type="ARBA" id="ARBA00022722"/>
    </source>
</evidence>
<evidence type="ECO:0000256" key="1">
    <source>
        <dbReference type="ARBA" id="ARBA00001849"/>
    </source>
</evidence>
<evidence type="ECO:0000256" key="6">
    <source>
        <dbReference type="ARBA" id="ARBA00022839"/>
    </source>
</evidence>
<dbReference type="InterPro" id="IPR001900">
    <property type="entry name" value="RNase_II/R"/>
</dbReference>
<evidence type="ECO:0000256" key="2">
    <source>
        <dbReference type="ARBA" id="ARBA00004496"/>
    </source>
</evidence>
<dbReference type="RefSeq" id="WP_137328288.1">
    <property type="nucleotide sequence ID" value="NZ_CP040058.1"/>
</dbReference>
<dbReference type="InterPro" id="IPR011805">
    <property type="entry name" value="RNase_R"/>
</dbReference>
<dbReference type="GO" id="GO:0003723">
    <property type="term" value="F:RNA binding"/>
    <property type="evidence" value="ECO:0007669"/>
    <property type="project" value="UniProtKB-UniRule"/>
</dbReference>
<dbReference type="Gene3D" id="2.40.50.140">
    <property type="entry name" value="Nucleic acid-binding proteins"/>
    <property type="match status" value="3"/>
</dbReference>
<dbReference type="SMART" id="SM00955">
    <property type="entry name" value="RNB"/>
    <property type="match status" value="1"/>
</dbReference>
<dbReference type="EC" id="3.1.13.1" evidence="8"/>
<dbReference type="GO" id="GO:0005829">
    <property type="term" value="C:cytosol"/>
    <property type="evidence" value="ECO:0007669"/>
    <property type="project" value="TreeGrafter"/>
</dbReference>
<evidence type="ECO:0000256" key="9">
    <source>
        <dbReference type="SAM" id="Coils"/>
    </source>
</evidence>
<sequence length="723" mass="83049">MEKELYNQRKKRISDLIYDKHYEPMKQKEIGYLLQVEPEDRKELAQILGELVDEGTIEVSKRGKFRPVTKKTLTGTFTCTQKGFGFVSVEGEDSDFYIAENDMNGAFHEDTVLIEVTEDQAKNGRRKEARIIKIIERGMKEIVGTFEKNKSYGFVVPDNQRFESDIFIPKEQCGNLTDGFKVLVEITDYGDIRRSPEGKIIEVLGHRDDPRVDILSIVKAYNIPTEFGEEIVKEVEAVPSFVETSALEGRLDLRDWQTVTIDGEDAKDLDDAITLTKTDSGYQLGVHIADVSEYVTEHSALDKEALKRGTSVYLVDRVIPMLPHQLSNGICSLNAGTDRLALSCIMELDEKGNLKSHRIAETVILVDERMTYTSVAAVLDGDEQERTRYKDFVQMFEQMKELSDVLRERRHERGSVDFDFPESKILLNEEGKAIDVIPAKRNAATKIIEDFMLLANETVAENFYWQETPFVYRTHDNPDGEKVQKLRTFLENFGIVLKLKKDEIHPKEIQKLLTKVEGTPEEALISRLTLRSMKQARYTTESSGHFGLSTQYYCHFTSPIRRYPDLQIHRIIKESLRGKLNTKRIRHYESILPKVSEQSSKMERRADEVEREVEKLKKTEYMERHIGQQYKGVISGVTGWGIYVELPNTIEGMVHVSKLPGDYYNYNEMSYSMVGERTGRTWKLGQPVQILVTGVDKILKNIDFEIVEEDEHGEDGRNKADCE</sequence>
<comment type="catalytic activity">
    <reaction evidence="1 8">
        <text>Exonucleolytic cleavage in the 3'- to 5'-direction to yield nucleoside 5'-phosphates.</text>
        <dbReference type="EC" id="3.1.13.1"/>
    </reaction>
</comment>
<organism evidence="11 12">
    <name type="scientific">Anaerostipes rhamnosivorans</name>
    <dbReference type="NCBI Taxonomy" id="1229621"/>
    <lineage>
        <taxon>Bacteria</taxon>
        <taxon>Bacillati</taxon>
        <taxon>Bacillota</taxon>
        <taxon>Clostridia</taxon>
        <taxon>Lachnospirales</taxon>
        <taxon>Lachnospiraceae</taxon>
        <taxon>Anaerostipes</taxon>
    </lineage>
</organism>
<dbReference type="NCBIfam" id="TIGR02063">
    <property type="entry name" value="RNase_R"/>
    <property type="match status" value="1"/>
</dbReference>
<dbReference type="OrthoDB" id="9764149at2"/>
<dbReference type="PANTHER" id="PTHR23355">
    <property type="entry name" value="RIBONUCLEASE"/>
    <property type="match status" value="1"/>
</dbReference>
<keyword evidence="5 8" id="KW-0378">Hydrolase</keyword>
<dbReference type="SUPFAM" id="SSF50249">
    <property type="entry name" value="Nucleic acid-binding proteins"/>
    <property type="match status" value="4"/>
</dbReference>
<evidence type="ECO:0000313" key="12">
    <source>
        <dbReference type="Proteomes" id="UP000298653"/>
    </source>
</evidence>
<evidence type="ECO:0000256" key="5">
    <source>
        <dbReference type="ARBA" id="ARBA00022801"/>
    </source>
</evidence>
<evidence type="ECO:0000256" key="8">
    <source>
        <dbReference type="HAMAP-Rule" id="MF_01895"/>
    </source>
</evidence>
<evidence type="ECO:0000313" key="11">
    <source>
        <dbReference type="EMBL" id="QCP34797.1"/>
    </source>
</evidence>
<keyword evidence="3 8" id="KW-0963">Cytoplasm</keyword>
<dbReference type="InterPro" id="IPR012340">
    <property type="entry name" value="NA-bd_OB-fold"/>
</dbReference>
<dbReference type="GO" id="GO:0006402">
    <property type="term" value="P:mRNA catabolic process"/>
    <property type="evidence" value="ECO:0007669"/>
    <property type="project" value="TreeGrafter"/>
</dbReference>
<dbReference type="PROSITE" id="PS50126">
    <property type="entry name" value="S1"/>
    <property type="match status" value="1"/>
</dbReference>
<dbReference type="GO" id="GO:0008859">
    <property type="term" value="F:exoribonuclease II activity"/>
    <property type="evidence" value="ECO:0007669"/>
    <property type="project" value="UniProtKB-UniRule"/>
</dbReference>
<dbReference type="InterPro" id="IPR003029">
    <property type="entry name" value="S1_domain"/>
</dbReference>
<keyword evidence="4 8" id="KW-0540">Nuclease</keyword>
<dbReference type="AlphaFoldDB" id="A0A4P8IDV0"/>
<dbReference type="Pfam" id="PF00575">
    <property type="entry name" value="S1"/>
    <property type="match status" value="1"/>
</dbReference>
<name>A0A4P8IDV0_9FIRM</name>
<dbReference type="PANTHER" id="PTHR23355:SF9">
    <property type="entry name" value="DIS3-LIKE EXONUCLEASE 2"/>
    <property type="match status" value="1"/>
</dbReference>
<dbReference type="CDD" id="cd04471">
    <property type="entry name" value="S1_RNase_R"/>
    <property type="match status" value="1"/>
</dbReference>
<dbReference type="HAMAP" id="MF_01895">
    <property type="entry name" value="RNase_R"/>
    <property type="match status" value="1"/>
</dbReference>
<dbReference type="InterPro" id="IPR040476">
    <property type="entry name" value="CSD2"/>
</dbReference>
<evidence type="ECO:0000256" key="3">
    <source>
        <dbReference type="ARBA" id="ARBA00022490"/>
    </source>
</evidence>
<evidence type="ECO:0000256" key="7">
    <source>
        <dbReference type="ARBA" id="ARBA00022884"/>
    </source>
</evidence>
<protein>
    <recommendedName>
        <fullName evidence="8">Ribonuclease R</fullName>
        <shortName evidence="8">RNase R</shortName>
        <ecNumber evidence="8">3.1.13.1</ecNumber>
    </recommendedName>
</protein>
<keyword evidence="12" id="KW-1185">Reference proteome</keyword>
<dbReference type="SMART" id="SM00357">
    <property type="entry name" value="CSP"/>
    <property type="match status" value="2"/>
</dbReference>
<dbReference type="Pfam" id="PF00773">
    <property type="entry name" value="RNB"/>
    <property type="match status" value="1"/>
</dbReference>
<dbReference type="NCBIfam" id="TIGR00358">
    <property type="entry name" value="3_prime_RNase"/>
    <property type="match status" value="1"/>
</dbReference>
<comment type="similarity">
    <text evidence="8">Belongs to the RNR ribonuclease family. RNase R subfamily.</text>
</comment>
<dbReference type="InterPro" id="IPR013223">
    <property type="entry name" value="RNase_B_OB_dom"/>
</dbReference>
<dbReference type="EMBL" id="CP040058">
    <property type="protein sequence ID" value="QCP34797.1"/>
    <property type="molecule type" value="Genomic_DNA"/>
</dbReference>
<dbReference type="Proteomes" id="UP000298653">
    <property type="component" value="Chromosome"/>
</dbReference>
<dbReference type="KEGG" id="arf:AR1Y2_1343"/>
<gene>
    <name evidence="8" type="primary">rnr</name>
    <name evidence="11" type="ORF">AR1Y2_1343</name>
</gene>
<accession>A0A4P8IDV0</accession>
<dbReference type="Pfam" id="PF08206">
    <property type="entry name" value="OB_RNB"/>
    <property type="match status" value="1"/>
</dbReference>
<dbReference type="InterPro" id="IPR004476">
    <property type="entry name" value="RNase_II/RNase_R"/>
</dbReference>
<dbReference type="SMART" id="SM00316">
    <property type="entry name" value="S1"/>
    <property type="match status" value="1"/>
</dbReference>
<evidence type="ECO:0000259" key="10">
    <source>
        <dbReference type="PROSITE" id="PS50126"/>
    </source>
</evidence>
<feature type="domain" description="S1 motif" evidence="10">
    <location>
        <begin position="627"/>
        <end position="707"/>
    </location>
</feature>
<comment type="function">
    <text evidence="8">3'-5' exoribonuclease that releases 5'-nucleoside monophosphates and is involved in maturation of structured RNAs.</text>
</comment>
<keyword evidence="7 8" id="KW-0694">RNA-binding</keyword>
<feature type="coiled-coil region" evidence="9">
    <location>
        <begin position="592"/>
        <end position="619"/>
    </location>
</feature>
<dbReference type="InterPro" id="IPR050180">
    <property type="entry name" value="RNR_Ribonuclease"/>
</dbReference>
<keyword evidence="6 8" id="KW-0269">Exonuclease</keyword>
<dbReference type="Pfam" id="PF17876">
    <property type="entry name" value="CSD2"/>
    <property type="match status" value="1"/>
</dbReference>